<dbReference type="SMART" id="SM00382">
    <property type="entry name" value="AAA"/>
    <property type="match status" value="1"/>
</dbReference>
<dbReference type="EMBL" id="QVTE01000024">
    <property type="protein sequence ID" value="RFU69522.1"/>
    <property type="molecule type" value="Genomic_DNA"/>
</dbReference>
<keyword evidence="3" id="KW-0067">ATP-binding</keyword>
<dbReference type="PANTHER" id="PTHR32039:SF7">
    <property type="entry name" value="COMPETENCE PROTEIN COMM"/>
    <property type="match status" value="1"/>
</dbReference>
<dbReference type="InterPro" id="IPR020568">
    <property type="entry name" value="Ribosomal_Su5_D2-typ_SF"/>
</dbReference>
<dbReference type="Gene3D" id="3.40.50.300">
    <property type="entry name" value="P-loop containing nucleotide triphosphate hydrolases"/>
    <property type="match status" value="1"/>
</dbReference>
<comment type="caution">
    <text evidence="3">The sequence shown here is derived from an EMBL/GenBank/DDBJ whole genome shotgun (WGS) entry which is preliminary data.</text>
</comment>
<name>A0A372LPJ9_9BACI</name>
<evidence type="ECO:0000313" key="3">
    <source>
        <dbReference type="EMBL" id="RFU69522.1"/>
    </source>
</evidence>
<accession>A0A372LPJ9</accession>
<reference evidence="3 4" key="1">
    <citation type="submission" date="2018-08" db="EMBL/GenBank/DDBJ databases">
        <title>Bacillus chawlae sp. nov., Bacillus glennii sp. nov., and Bacillus saganii sp. nov. Isolated from the Vehicle Assembly Building at Kennedy Space Center where the Viking Spacecraft were Assembled.</title>
        <authorList>
            <person name="Seuylemezian A."/>
            <person name="Vaishampayan P."/>
        </authorList>
    </citation>
    <scope>NUCLEOTIDE SEQUENCE [LARGE SCALE GENOMIC DNA]</scope>
    <source>
        <strain evidence="3 4">V47-23a</strain>
    </source>
</reference>
<dbReference type="Proteomes" id="UP000264541">
    <property type="component" value="Unassembled WGS sequence"/>
</dbReference>
<dbReference type="InterPro" id="IPR045006">
    <property type="entry name" value="CHLI-like"/>
</dbReference>
<dbReference type="OrthoDB" id="9813147at2"/>
<dbReference type="PANTHER" id="PTHR32039">
    <property type="entry name" value="MAGNESIUM-CHELATASE SUBUNIT CHLI"/>
    <property type="match status" value="1"/>
</dbReference>
<dbReference type="Pfam" id="PF01078">
    <property type="entry name" value="Mg_chelatase"/>
    <property type="match status" value="1"/>
</dbReference>
<keyword evidence="4" id="KW-1185">Reference proteome</keyword>
<protein>
    <submittedName>
        <fullName evidence="3">ATP-binding protein</fullName>
    </submittedName>
</protein>
<dbReference type="Pfam" id="PF13541">
    <property type="entry name" value="ChlI"/>
    <property type="match status" value="1"/>
</dbReference>
<dbReference type="SUPFAM" id="SSF52540">
    <property type="entry name" value="P-loop containing nucleoside triphosphate hydrolases"/>
    <property type="match status" value="1"/>
</dbReference>
<dbReference type="InterPro" id="IPR027417">
    <property type="entry name" value="P-loop_NTPase"/>
</dbReference>
<evidence type="ECO:0000259" key="2">
    <source>
        <dbReference type="SMART" id="SM00382"/>
    </source>
</evidence>
<proteinExistence type="inferred from homology"/>
<dbReference type="InterPro" id="IPR003593">
    <property type="entry name" value="AAA+_ATPase"/>
</dbReference>
<comment type="similarity">
    <text evidence="1">Belongs to the Mg-chelatase subunits D/I family. ComM subfamily.</text>
</comment>
<dbReference type="AlphaFoldDB" id="A0A372LPJ9"/>
<dbReference type="InterPro" id="IPR004482">
    <property type="entry name" value="Mg_chelat-rel"/>
</dbReference>
<dbReference type="SUPFAM" id="SSF54211">
    <property type="entry name" value="Ribosomal protein S5 domain 2-like"/>
    <property type="match status" value="1"/>
</dbReference>
<keyword evidence="3" id="KW-0547">Nucleotide-binding</keyword>
<sequence>MCARVASVGLRGLEGYLVYAEVKAMVGVDSIVIVGLPDAAVKESKERIAAAFHSLGYSLSSKKIIIHLSPAEMKKNGPMFDLAMAISVLISLKELKMAIPEHIGFIGALSLDGRVQPVEGMLPAVLAAKKLGLKKLYMPFDERLPVLDFKEMDIIYISSLEEVIHHLNGQMITPLVPKPKELETGTNFTDFQQIVGHPYAKYALEVAAAGEHHIFMTGPPGCGKSLLSESFPSIMPPLSNEAQLEMISLYQLSGSSWTHTKIPPFRSPHHSASGVSIIGGGQFPKPGEVSLAHRGVLFLDEIAEFTKKTLDMLRQPLESGIVSISRTQATITYPASFILIGAMNPCPCGYTGSNTHYCTCNPKQITAYQNKISGPLRDRFDINLSLRPVNLKSDKGNKEEPSSNIRMRVEEARKRQYERYGKEISNGRVSYHTLLQTSPLTQEQERTLQQFSIKKSWSNRTQIKIIRLARTVSDLQGSDTITDQSIWEAVKLNNIKEIKNALGTRVYAHTPGNNKF</sequence>
<evidence type="ECO:0000313" key="4">
    <source>
        <dbReference type="Proteomes" id="UP000264541"/>
    </source>
</evidence>
<dbReference type="Gene3D" id="3.30.230.10">
    <property type="match status" value="1"/>
</dbReference>
<organism evidence="3 4">
    <name type="scientific">Peribacillus saganii</name>
    <dbReference type="NCBI Taxonomy" id="2303992"/>
    <lineage>
        <taxon>Bacteria</taxon>
        <taxon>Bacillati</taxon>
        <taxon>Bacillota</taxon>
        <taxon>Bacilli</taxon>
        <taxon>Bacillales</taxon>
        <taxon>Bacillaceae</taxon>
        <taxon>Peribacillus</taxon>
    </lineage>
</organism>
<dbReference type="InterPro" id="IPR025158">
    <property type="entry name" value="Mg_chelat-rel_C"/>
</dbReference>
<dbReference type="NCBIfam" id="TIGR00368">
    <property type="entry name" value="YifB family Mg chelatase-like AAA ATPase"/>
    <property type="match status" value="1"/>
</dbReference>
<feature type="domain" description="AAA+ ATPase" evidence="2">
    <location>
        <begin position="210"/>
        <end position="390"/>
    </location>
</feature>
<evidence type="ECO:0000256" key="1">
    <source>
        <dbReference type="ARBA" id="ARBA00006354"/>
    </source>
</evidence>
<dbReference type="GO" id="GO:0005524">
    <property type="term" value="F:ATP binding"/>
    <property type="evidence" value="ECO:0007669"/>
    <property type="project" value="UniProtKB-KW"/>
</dbReference>
<gene>
    <name evidence="3" type="ORF">D0469_09150</name>
</gene>
<dbReference type="InterPro" id="IPR014721">
    <property type="entry name" value="Ribsml_uS5_D2-typ_fold_subgr"/>
</dbReference>
<dbReference type="InterPro" id="IPR000523">
    <property type="entry name" value="Mg_chelatse_chII-like_cat_dom"/>
</dbReference>
<dbReference type="RefSeq" id="WP_117326446.1">
    <property type="nucleotide sequence ID" value="NZ_QVTE01000024.1"/>
</dbReference>
<dbReference type="Pfam" id="PF13335">
    <property type="entry name" value="Mg_chelatase_C"/>
    <property type="match status" value="1"/>
</dbReference>